<dbReference type="InterPro" id="IPR017850">
    <property type="entry name" value="Alkaline_phosphatase_core_sf"/>
</dbReference>
<accession>X0YXZ3</accession>
<sequence>AHSTTDSALAWAQVAANPPWFMWVHYQDPHGPYEPPDASTAYDEKGGTRLPVLENDHSGLGGIPSYQALPGLFTREAYERRYADEIRYLDSHLKRLVEGLDALGDPPAVLLTADHGEAFGDDGYYFAHGHSVALDQIRVPLLWRPAEPGAPAVERTAVSLLDIAPTLLQVAGLEAPEAWPGRPLPVSG</sequence>
<protein>
    <recommendedName>
        <fullName evidence="2">Sulfatase N-terminal domain-containing protein</fullName>
    </recommendedName>
</protein>
<dbReference type="Pfam" id="PF00884">
    <property type="entry name" value="Sulfatase"/>
    <property type="match status" value="1"/>
</dbReference>
<evidence type="ECO:0000256" key="1">
    <source>
        <dbReference type="ARBA" id="ARBA00008779"/>
    </source>
</evidence>
<dbReference type="PANTHER" id="PTHR42693">
    <property type="entry name" value="ARYLSULFATASE FAMILY MEMBER"/>
    <property type="match status" value="1"/>
</dbReference>
<feature type="non-terminal residue" evidence="3">
    <location>
        <position position="1"/>
    </location>
</feature>
<comment type="similarity">
    <text evidence="1">Belongs to the sulfatase family.</text>
</comment>
<evidence type="ECO:0000259" key="2">
    <source>
        <dbReference type="Pfam" id="PF00884"/>
    </source>
</evidence>
<organism evidence="3">
    <name type="scientific">marine sediment metagenome</name>
    <dbReference type="NCBI Taxonomy" id="412755"/>
    <lineage>
        <taxon>unclassified sequences</taxon>
        <taxon>metagenomes</taxon>
        <taxon>ecological metagenomes</taxon>
    </lineage>
</organism>
<comment type="caution">
    <text evidence="3">The sequence shown here is derived from an EMBL/GenBank/DDBJ whole genome shotgun (WGS) entry which is preliminary data.</text>
</comment>
<name>X0YXZ3_9ZZZZ</name>
<dbReference type="SUPFAM" id="SSF53649">
    <property type="entry name" value="Alkaline phosphatase-like"/>
    <property type="match status" value="1"/>
</dbReference>
<evidence type="ECO:0000313" key="3">
    <source>
        <dbReference type="EMBL" id="GAG51387.1"/>
    </source>
</evidence>
<dbReference type="AlphaFoldDB" id="X0YXZ3"/>
<proteinExistence type="inferred from homology"/>
<feature type="domain" description="Sulfatase N-terminal" evidence="2">
    <location>
        <begin position="3"/>
        <end position="172"/>
    </location>
</feature>
<dbReference type="InterPro" id="IPR000917">
    <property type="entry name" value="Sulfatase_N"/>
</dbReference>
<dbReference type="Gene3D" id="3.40.720.10">
    <property type="entry name" value="Alkaline Phosphatase, subunit A"/>
    <property type="match status" value="1"/>
</dbReference>
<dbReference type="GO" id="GO:0004065">
    <property type="term" value="F:arylsulfatase activity"/>
    <property type="evidence" value="ECO:0007669"/>
    <property type="project" value="TreeGrafter"/>
</dbReference>
<dbReference type="EMBL" id="BARS01056080">
    <property type="protein sequence ID" value="GAG51387.1"/>
    <property type="molecule type" value="Genomic_DNA"/>
</dbReference>
<dbReference type="InterPro" id="IPR050738">
    <property type="entry name" value="Sulfatase"/>
</dbReference>
<feature type="non-terminal residue" evidence="3">
    <location>
        <position position="188"/>
    </location>
</feature>
<gene>
    <name evidence="3" type="ORF">S01H1_82681</name>
</gene>
<dbReference type="PANTHER" id="PTHR42693:SF33">
    <property type="entry name" value="ARYLSULFATASE"/>
    <property type="match status" value="1"/>
</dbReference>
<reference evidence="3" key="1">
    <citation type="journal article" date="2014" name="Front. Microbiol.">
        <title>High frequency of phylogenetically diverse reductive dehalogenase-homologous genes in deep subseafloor sedimentary metagenomes.</title>
        <authorList>
            <person name="Kawai M."/>
            <person name="Futagami T."/>
            <person name="Toyoda A."/>
            <person name="Takaki Y."/>
            <person name="Nishi S."/>
            <person name="Hori S."/>
            <person name="Arai W."/>
            <person name="Tsubouchi T."/>
            <person name="Morono Y."/>
            <person name="Uchiyama I."/>
            <person name="Ito T."/>
            <person name="Fujiyama A."/>
            <person name="Inagaki F."/>
            <person name="Takami H."/>
        </authorList>
    </citation>
    <scope>NUCLEOTIDE SEQUENCE</scope>
    <source>
        <strain evidence="3">Expedition CK06-06</strain>
    </source>
</reference>